<dbReference type="OrthoDB" id="10415969at2759"/>
<evidence type="ECO:0000256" key="2">
    <source>
        <dbReference type="SAM" id="Phobius"/>
    </source>
</evidence>
<proteinExistence type="predicted"/>
<feature type="transmembrane region" description="Helical" evidence="2">
    <location>
        <begin position="542"/>
        <end position="561"/>
    </location>
</feature>
<name>A0A9W7GMZ6_9STRA</name>
<reference evidence="4" key="1">
    <citation type="journal article" date="2023" name="Commun. Biol.">
        <title>Genome analysis of Parmales, the sister group of diatoms, reveals the evolutionary specialization of diatoms from phago-mixotrophs to photoautotrophs.</title>
        <authorList>
            <person name="Ban H."/>
            <person name="Sato S."/>
            <person name="Yoshikawa S."/>
            <person name="Yamada K."/>
            <person name="Nakamura Y."/>
            <person name="Ichinomiya M."/>
            <person name="Sato N."/>
            <person name="Blanc-Mathieu R."/>
            <person name="Endo H."/>
            <person name="Kuwata A."/>
            <person name="Ogata H."/>
        </authorList>
    </citation>
    <scope>NUCLEOTIDE SEQUENCE [LARGE SCALE GENOMIC DNA]</scope>
</reference>
<dbReference type="EMBL" id="BRYA01000318">
    <property type="protein sequence ID" value="GMI46892.1"/>
    <property type="molecule type" value="Genomic_DNA"/>
</dbReference>
<sequence length="696" mass="76667">MNNLKRAGGPAVYVPLAYMAYSTFITGSVYFTFDDTVSNLPKHIQTLKSSLSHDLIRTLHNPSNSLKPSKPGSDAVQPTAASEALDKLLQLSSISHYASIDMSRVLTLLPPSSLSPSLTLSHGSPASTSTTSSPSPPPRTLLPLLLSLSTTSLSPTIRTKSLSLLNSLTEPSLQTTILLNKEPGSSEEIAMQICERMETTRQGVESVMRRVVEIPKFISETPPPTPPPSPHSHPSHYLSLPPSSRLQSGYQVPAELLLLLKLLHNQSSHPSTFLASKPELFETIVKQMHRFLATCYPEMCGYLESRKSMWSDQDISEEELLEIKLDLADLADRHEDIYLPLLDDLFTHIYPLPSSSHEISTSTRTNNRATQPNTLPLLMVEAIASFSSYRPDVCQELLPMLVGLSWSEDVSISQAASLAVKNITDKDRIEINRLLNGGKGANELEEIAEIATALLADEGSSMYPSILKKWQQSFPYYPSLTPSTPINWTPDCLYTFNSYAGFVSATTFAYIYGIFHMRSHLMSKGEQFTHGILTRPFPVRMAAYFGGGFVCALGTIVWYLLDKPGKYGFKFDTTGSSSFLGDPLLTKGWTIQDVLAKPEFVGEIKSLLRIHQEPKRLKTQPSQPQQRADHEKTNAEIEAQVSALKRSIVKDSVRSTLSTCVVLYLSLSLAPTALVPIGLGIFGPAIRAKLEGWLSN</sequence>
<keyword evidence="2" id="KW-0812">Transmembrane</keyword>
<protein>
    <submittedName>
        <fullName evidence="3">Uncharacterized protein</fullName>
    </submittedName>
</protein>
<feature type="region of interest" description="Disordered" evidence="1">
    <location>
        <begin position="218"/>
        <end position="240"/>
    </location>
</feature>
<keyword evidence="2" id="KW-0472">Membrane</keyword>
<gene>
    <name evidence="3" type="ORF">TrCOL_g2561</name>
</gene>
<feature type="compositionally biased region" description="Low complexity" evidence="1">
    <location>
        <begin position="117"/>
        <end position="133"/>
    </location>
</feature>
<feature type="transmembrane region" description="Helical" evidence="2">
    <location>
        <begin position="661"/>
        <end position="682"/>
    </location>
</feature>
<comment type="caution">
    <text evidence="3">The sequence shown here is derived from an EMBL/GenBank/DDBJ whole genome shotgun (WGS) entry which is preliminary data.</text>
</comment>
<accession>A0A9W7GMZ6</accession>
<evidence type="ECO:0000256" key="1">
    <source>
        <dbReference type="SAM" id="MobiDB-lite"/>
    </source>
</evidence>
<feature type="transmembrane region" description="Helical" evidence="2">
    <location>
        <begin position="12"/>
        <end position="33"/>
    </location>
</feature>
<feature type="region of interest" description="Disordered" evidence="1">
    <location>
        <begin position="117"/>
        <end position="140"/>
    </location>
</feature>
<feature type="region of interest" description="Disordered" evidence="1">
    <location>
        <begin position="59"/>
        <end position="79"/>
    </location>
</feature>
<keyword evidence="2" id="KW-1133">Transmembrane helix</keyword>
<dbReference type="Proteomes" id="UP001165065">
    <property type="component" value="Unassembled WGS sequence"/>
</dbReference>
<dbReference type="AlphaFoldDB" id="A0A9W7GMZ6"/>
<evidence type="ECO:0000313" key="4">
    <source>
        <dbReference type="Proteomes" id="UP001165065"/>
    </source>
</evidence>
<feature type="transmembrane region" description="Helical" evidence="2">
    <location>
        <begin position="496"/>
        <end position="515"/>
    </location>
</feature>
<feature type="compositionally biased region" description="Pro residues" evidence="1">
    <location>
        <begin position="221"/>
        <end position="231"/>
    </location>
</feature>
<organism evidence="3 4">
    <name type="scientific">Triparma columacea</name>
    <dbReference type="NCBI Taxonomy" id="722753"/>
    <lineage>
        <taxon>Eukaryota</taxon>
        <taxon>Sar</taxon>
        <taxon>Stramenopiles</taxon>
        <taxon>Ochrophyta</taxon>
        <taxon>Bolidophyceae</taxon>
        <taxon>Parmales</taxon>
        <taxon>Triparmaceae</taxon>
        <taxon>Triparma</taxon>
    </lineage>
</organism>
<evidence type="ECO:0000313" key="3">
    <source>
        <dbReference type="EMBL" id="GMI46892.1"/>
    </source>
</evidence>
<keyword evidence="4" id="KW-1185">Reference proteome</keyword>